<evidence type="ECO:0000259" key="7">
    <source>
        <dbReference type="Pfam" id="PF00892"/>
    </source>
</evidence>
<feature type="transmembrane region" description="Helical" evidence="6">
    <location>
        <begin position="209"/>
        <end position="228"/>
    </location>
</feature>
<evidence type="ECO:0000256" key="4">
    <source>
        <dbReference type="ARBA" id="ARBA00022989"/>
    </source>
</evidence>
<feature type="transmembrane region" description="Helical" evidence="6">
    <location>
        <begin position="75"/>
        <end position="92"/>
    </location>
</feature>
<keyword evidence="3 6" id="KW-0812">Transmembrane</keyword>
<comment type="caution">
    <text evidence="8">The sequence shown here is derived from an EMBL/GenBank/DDBJ whole genome shotgun (WGS) entry which is preliminary data.</text>
</comment>
<feature type="transmembrane region" description="Helical" evidence="6">
    <location>
        <begin position="36"/>
        <end position="54"/>
    </location>
</feature>
<protein>
    <submittedName>
        <fullName evidence="8">DMT family transporter</fullName>
    </submittedName>
</protein>
<dbReference type="PANTHER" id="PTHR22911">
    <property type="entry name" value="ACYL-MALONYL CONDENSING ENZYME-RELATED"/>
    <property type="match status" value="1"/>
</dbReference>
<dbReference type="SUPFAM" id="SSF103481">
    <property type="entry name" value="Multidrug resistance efflux transporter EmrE"/>
    <property type="match status" value="2"/>
</dbReference>
<evidence type="ECO:0000256" key="6">
    <source>
        <dbReference type="SAM" id="Phobius"/>
    </source>
</evidence>
<sequence length="294" mass="31283">MASGENLKGAGFMLLAMAAFTIGDSLMKQVSQMMPLYQAVALRGLMTLPLLLLVGKVSGGLHFDRLWRERRLIGLRTFAEVLSTVTFFLGLVALPLAIVTAILQATPLAVTAAAALFLGEKVGLPRLLAICAGFCGVLLIIRPGSDGFGLPTVFVLISVCFVVLRDLSTRRLPKDIPSASVAFLAASGVFLVSLAIASREPWDAVPAEAIPLLLGAGCALVTGYISVIRSMRTGDVSFVTPFRYSALLWALLLSWLISGYFPDGLTLFGAAVVVASGIFTLWREGRRRRAAARG</sequence>
<keyword evidence="5 6" id="KW-0472">Membrane</keyword>
<dbReference type="EMBL" id="SBLC01000007">
    <property type="protein sequence ID" value="RWY42509.1"/>
    <property type="molecule type" value="Genomic_DNA"/>
</dbReference>
<feature type="transmembrane region" description="Helical" evidence="6">
    <location>
        <begin position="124"/>
        <end position="141"/>
    </location>
</feature>
<evidence type="ECO:0000256" key="1">
    <source>
        <dbReference type="ARBA" id="ARBA00004141"/>
    </source>
</evidence>
<evidence type="ECO:0000256" key="3">
    <source>
        <dbReference type="ARBA" id="ARBA00022692"/>
    </source>
</evidence>
<comment type="similarity">
    <text evidence="2">Belongs to the drug/metabolite transporter (DMT) superfamily. 10 TMS drug/metabolite exporter (DME) (TC 2.A.7.3) family.</text>
</comment>
<dbReference type="Pfam" id="PF00892">
    <property type="entry name" value="EamA"/>
    <property type="match status" value="2"/>
</dbReference>
<dbReference type="OrthoDB" id="7165334at2"/>
<feature type="transmembrane region" description="Helical" evidence="6">
    <location>
        <begin position="12"/>
        <end position="30"/>
    </location>
</feature>
<dbReference type="Proteomes" id="UP000287168">
    <property type="component" value="Unassembled WGS sequence"/>
</dbReference>
<proteinExistence type="inferred from homology"/>
<dbReference type="GO" id="GO:0016020">
    <property type="term" value="C:membrane"/>
    <property type="evidence" value="ECO:0007669"/>
    <property type="project" value="UniProtKB-SubCell"/>
</dbReference>
<organism evidence="8 9">
    <name type="scientific">Falsigemmobacter intermedius</name>
    <dbReference type="NCBI Taxonomy" id="1553448"/>
    <lineage>
        <taxon>Bacteria</taxon>
        <taxon>Pseudomonadati</taxon>
        <taxon>Pseudomonadota</taxon>
        <taxon>Alphaproteobacteria</taxon>
        <taxon>Rhodobacterales</taxon>
        <taxon>Paracoccaceae</taxon>
        <taxon>Falsigemmobacter</taxon>
    </lineage>
</organism>
<gene>
    <name evidence="8" type="ORF">EP867_07010</name>
</gene>
<evidence type="ECO:0000256" key="2">
    <source>
        <dbReference type="ARBA" id="ARBA00009853"/>
    </source>
</evidence>
<evidence type="ECO:0000313" key="8">
    <source>
        <dbReference type="EMBL" id="RWY42509.1"/>
    </source>
</evidence>
<comment type="subcellular location">
    <subcellularLocation>
        <location evidence="1">Membrane</location>
        <topology evidence="1">Multi-pass membrane protein</topology>
    </subcellularLocation>
</comment>
<dbReference type="AlphaFoldDB" id="A0A3S3UAG3"/>
<dbReference type="InterPro" id="IPR000620">
    <property type="entry name" value="EamA_dom"/>
</dbReference>
<keyword evidence="4 6" id="KW-1133">Transmembrane helix</keyword>
<accession>A0A3S3UAG3</accession>
<feature type="transmembrane region" description="Helical" evidence="6">
    <location>
        <begin position="264"/>
        <end position="282"/>
    </location>
</feature>
<feature type="domain" description="EamA" evidence="7">
    <location>
        <begin position="8"/>
        <end position="141"/>
    </location>
</feature>
<feature type="transmembrane region" description="Helical" evidence="6">
    <location>
        <begin position="176"/>
        <end position="197"/>
    </location>
</feature>
<evidence type="ECO:0000256" key="5">
    <source>
        <dbReference type="ARBA" id="ARBA00023136"/>
    </source>
</evidence>
<keyword evidence="9" id="KW-1185">Reference proteome</keyword>
<feature type="transmembrane region" description="Helical" evidence="6">
    <location>
        <begin position="147"/>
        <end position="164"/>
    </location>
</feature>
<name>A0A3S3UAG3_9RHOB</name>
<reference evidence="8 9" key="1">
    <citation type="journal article" date="2015" name="Int. J. Syst. Evol. Microbiol.">
        <title>Gemmobacter intermedius sp. nov., isolated from a white stork (Ciconia ciconia).</title>
        <authorList>
            <person name="Kampfer P."/>
            <person name="Jerzak L."/>
            <person name="Wilharm G."/>
            <person name="Golke J."/>
            <person name="Busse H.J."/>
            <person name="Glaeser S.P."/>
        </authorList>
    </citation>
    <scope>NUCLEOTIDE SEQUENCE [LARGE SCALE GENOMIC DNA]</scope>
    <source>
        <strain evidence="8 9">119/4</strain>
    </source>
</reference>
<dbReference type="PANTHER" id="PTHR22911:SF6">
    <property type="entry name" value="SOLUTE CARRIER FAMILY 35 MEMBER G1"/>
    <property type="match status" value="1"/>
</dbReference>
<evidence type="ECO:0000313" key="9">
    <source>
        <dbReference type="Proteomes" id="UP000287168"/>
    </source>
</evidence>
<dbReference type="InterPro" id="IPR037185">
    <property type="entry name" value="EmrE-like"/>
</dbReference>
<feature type="domain" description="EamA" evidence="7">
    <location>
        <begin position="154"/>
        <end position="280"/>
    </location>
</feature>
<feature type="transmembrane region" description="Helical" evidence="6">
    <location>
        <begin position="240"/>
        <end position="258"/>
    </location>
</feature>